<dbReference type="SUPFAM" id="SSF51445">
    <property type="entry name" value="(Trans)glycosidases"/>
    <property type="match status" value="1"/>
</dbReference>
<dbReference type="GO" id="GO:0005975">
    <property type="term" value="P:carbohydrate metabolic process"/>
    <property type="evidence" value="ECO:0007669"/>
    <property type="project" value="InterPro"/>
</dbReference>
<evidence type="ECO:0000313" key="5">
    <source>
        <dbReference type="Proteomes" id="UP000572817"/>
    </source>
</evidence>
<dbReference type="EMBL" id="WWBZ02000073">
    <property type="protein sequence ID" value="KAF4302417.1"/>
    <property type="molecule type" value="Genomic_DNA"/>
</dbReference>
<dbReference type="InterPro" id="IPR011583">
    <property type="entry name" value="Chitinase_II/V-like_cat"/>
</dbReference>
<dbReference type="SUPFAM" id="SSF54556">
    <property type="entry name" value="Chitinase insertion domain"/>
    <property type="match status" value="1"/>
</dbReference>
<dbReference type="InterPro" id="IPR050314">
    <property type="entry name" value="Glycosyl_Hydrlase_18"/>
</dbReference>
<evidence type="ECO:0000313" key="4">
    <source>
        <dbReference type="EMBL" id="KAF4302417.1"/>
    </source>
</evidence>
<dbReference type="EC" id="3.2.1.14" evidence="2"/>
<dbReference type="InterPro" id="IPR029070">
    <property type="entry name" value="Chitinase_insertion_sf"/>
</dbReference>
<feature type="domain" description="GH18" evidence="3">
    <location>
        <begin position="25"/>
        <end position="366"/>
    </location>
</feature>
<dbReference type="CDD" id="cd06548">
    <property type="entry name" value="GH18_chitinase"/>
    <property type="match status" value="1"/>
</dbReference>
<dbReference type="GO" id="GO:0006032">
    <property type="term" value="P:chitin catabolic process"/>
    <property type="evidence" value="ECO:0007669"/>
    <property type="project" value="TreeGrafter"/>
</dbReference>
<dbReference type="InterPro" id="IPR017853">
    <property type="entry name" value="GH"/>
</dbReference>
<organism evidence="4 5">
    <name type="scientific">Botryosphaeria dothidea</name>
    <dbReference type="NCBI Taxonomy" id="55169"/>
    <lineage>
        <taxon>Eukaryota</taxon>
        <taxon>Fungi</taxon>
        <taxon>Dikarya</taxon>
        <taxon>Ascomycota</taxon>
        <taxon>Pezizomycotina</taxon>
        <taxon>Dothideomycetes</taxon>
        <taxon>Dothideomycetes incertae sedis</taxon>
        <taxon>Botryosphaeriales</taxon>
        <taxon>Botryosphaeriaceae</taxon>
        <taxon>Botryosphaeria</taxon>
    </lineage>
</organism>
<comment type="caution">
    <text evidence="4">The sequence shown here is derived from an EMBL/GenBank/DDBJ whole genome shotgun (WGS) entry which is preliminary data.</text>
</comment>
<protein>
    <recommendedName>
        <fullName evidence="2">chitinase</fullName>
        <ecNumber evidence="2">3.2.1.14</ecNumber>
    </recommendedName>
</protein>
<dbReference type="Proteomes" id="UP000572817">
    <property type="component" value="Unassembled WGS sequence"/>
</dbReference>
<sequence length="367" mass="39760">MPPAPPPLPPRPSVASPVSQSMTNFVHGAYYPSWKIYRGKAPSSMNVSVLTHVFYAFVRLQDDGAVCHLDEKADTQLPVDGTHGCLNAVKNLKRQQPNLKVLVSVGGGSGSKPFALIASDTARTQRFAQSLKQLIDQYDFDGADVDWEHPKDSEEGRNYVRLLASLRQCLPAPQYVLSSALPAGEWCLRNIPLNEAASLLDFINLMAYDFAGSWTELSGHQAQLYSPANPHNAFAKRSGHNAVEYLHNHGVPLAKVVLGIPVYGRSFTGVDGIGQRFTGHAGEQGILEYTDLPLSGTHETVDSTVSAAFCVGGDGFVTYDNPQTVGQKADYVKQRGLAGLFYWTGISDAEGQRSLLKAGFDALHSQS</sequence>
<dbReference type="Pfam" id="PF00704">
    <property type="entry name" value="Glyco_hydro_18"/>
    <property type="match status" value="1"/>
</dbReference>
<dbReference type="InterPro" id="IPR001223">
    <property type="entry name" value="Glyco_hydro18_cat"/>
</dbReference>
<dbReference type="Gene3D" id="3.10.50.10">
    <property type="match status" value="1"/>
</dbReference>
<name>A0A8H4IJP0_9PEZI</name>
<dbReference type="PANTHER" id="PTHR11177">
    <property type="entry name" value="CHITINASE"/>
    <property type="match status" value="1"/>
</dbReference>
<evidence type="ECO:0000259" key="3">
    <source>
        <dbReference type="PROSITE" id="PS51910"/>
    </source>
</evidence>
<evidence type="ECO:0000256" key="1">
    <source>
        <dbReference type="ARBA" id="ARBA00008682"/>
    </source>
</evidence>
<gene>
    <name evidence="4" type="ORF">GTA08_BOTSDO09583</name>
</gene>
<dbReference type="GO" id="GO:0008843">
    <property type="term" value="F:endochitinase activity"/>
    <property type="evidence" value="ECO:0007669"/>
    <property type="project" value="UniProtKB-EC"/>
</dbReference>
<evidence type="ECO:0000256" key="2">
    <source>
        <dbReference type="ARBA" id="ARBA00012729"/>
    </source>
</evidence>
<dbReference type="AlphaFoldDB" id="A0A8H4IJP0"/>
<accession>A0A8H4IJP0</accession>
<keyword evidence="5" id="KW-1185">Reference proteome</keyword>
<dbReference type="GO" id="GO:0005576">
    <property type="term" value="C:extracellular region"/>
    <property type="evidence" value="ECO:0007669"/>
    <property type="project" value="TreeGrafter"/>
</dbReference>
<dbReference type="PROSITE" id="PS51910">
    <property type="entry name" value="GH18_2"/>
    <property type="match status" value="1"/>
</dbReference>
<dbReference type="OrthoDB" id="76388at2759"/>
<reference evidence="4" key="1">
    <citation type="submission" date="2020-04" db="EMBL/GenBank/DDBJ databases">
        <title>Genome Assembly and Annotation of Botryosphaeria dothidea sdau 11-99, a Latent Pathogen of Apple Fruit Ring Rot in China.</title>
        <authorList>
            <person name="Yu C."/>
            <person name="Diao Y."/>
            <person name="Lu Q."/>
            <person name="Zhao J."/>
            <person name="Cui S."/>
            <person name="Peng C."/>
            <person name="He B."/>
            <person name="Liu H."/>
        </authorList>
    </citation>
    <scope>NUCLEOTIDE SEQUENCE [LARGE SCALE GENOMIC DNA]</scope>
    <source>
        <strain evidence="4">Sdau11-99</strain>
    </source>
</reference>
<dbReference type="SMART" id="SM00636">
    <property type="entry name" value="Glyco_18"/>
    <property type="match status" value="1"/>
</dbReference>
<proteinExistence type="inferred from homology"/>
<dbReference type="GO" id="GO:0008061">
    <property type="term" value="F:chitin binding"/>
    <property type="evidence" value="ECO:0007669"/>
    <property type="project" value="InterPro"/>
</dbReference>
<dbReference type="PANTHER" id="PTHR11177:SF228">
    <property type="entry name" value="CHITINASE"/>
    <property type="match status" value="1"/>
</dbReference>
<dbReference type="Gene3D" id="3.20.20.80">
    <property type="entry name" value="Glycosidases"/>
    <property type="match status" value="1"/>
</dbReference>
<comment type="similarity">
    <text evidence="1">Belongs to the glycosyl hydrolase 18 family. Chitinase class V subfamily.</text>
</comment>